<dbReference type="InterPro" id="IPR006047">
    <property type="entry name" value="GH13_cat_dom"/>
</dbReference>
<keyword evidence="1" id="KW-0378">Hydrolase</keyword>
<evidence type="ECO:0000256" key="1">
    <source>
        <dbReference type="ARBA" id="ARBA00022801"/>
    </source>
</evidence>
<dbReference type="CDD" id="cd02857">
    <property type="entry name" value="E_set_CDase_PDE_N"/>
    <property type="match status" value="1"/>
</dbReference>
<organism evidence="4 5">
    <name type="scientific">Demequina sediminis</name>
    <dbReference type="NCBI Taxonomy" id="1930058"/>
    <lineage>
        <taxon>Bacteria</taxon>
        <taxon>Bacillati</taxon>
        <taxon>Actinomycetota</taxon>
        <taxon>Actinomycetes</taxon>
        <taxon>Micrococcales</taxon>
        <taxon>Demequinaceae</taxon>
        <taxon>Demequina</taxon>
    </lineage>
</organism>
<dbReference type="InterPro" id="IPR014756">
    <property type="entry name" value="Ig_E-set"/>
</dbReference>
<dbReference type="SUPFAM" id="SSF81296">
    <property type="entry name" value="E set domains"/>
    <property type="match status" value="1"/>
</dbReference>
<keyword evidence="2" id="KW-0326">Glycosidase</keyword>
<dbReference type="Pfam" id="PF00128">
    <property type="entry name" value="Alpha-amylase"/>
    <property type="match status" value="1"/>
</dbReference>
<evidence type="ECO:0000313" key="5">
    <source>
        <dbReference type="Proteomes" id="UP001426770"/>
    </source>
</evidence>
<dbReference type="EMBL" id="BAABRR010000008">
    <property type="protein sequence ID" value="GAA5519313.1"/>
    <property type="molecule type" value="Genomic_DNA"/>
</dbReference>
<evidence type="ECO:0000256" key="2">
    <source>
        <dbReference type="ARBA" id="ARBA00023295"/>
    </source>
</evidence>
<dbReference type="PANTHER" id="PTHR10357">
    <property type="entry name" value="ALPHA-AMYLASE FAMILY MEMBER"/>
    <property type="match status" value="1"/>
</dbReference>
<evidence type="ECO:0000259" key="3">
    <source>
        <dbReference type="SMART" id="SM00642"/>
    </source>
</evidence>
<dbReference type="Gene3D" id="2.60.40.10">
    <property type="entry name" value="Immunoglobulins"/>
    <property type="match status" value="1"/>
</dbReference>
<name>A0ABP9WK26_9MICO</name>
<feature type="domain" description="Glycosyl hydrolase family 13 catalytic" evidence="3">
    <location>
        <begin position="133"/>
        <end position="526"/>
    </location>
</feature>
<comment type="caution">
    <text evidence="4">The sequence shown here is derived from an EMBL/GenBank/DDBJ whole genome shotgun (WGS) entry which is preliminary data.</text>
</comment>
<dbReference type="SMART" id="SM00642">
    <property type="entry name" value="Aamy"/>
    <property type="match status" value="1"/>
</dbReference>
<dbReference type="CDD" id="cd11338">
    <property type="entry name" value="AmyAc_CMD"/>
    <property type="match status" value="1"/>
</dbReference>
<protein>
    <submittedName>
        <fullName evidence="4">Maltodextrin glucosidase</fullName>
    </submittedName>
</protein>
<proteinExistence type="predicted"/>
<accession>A0ABP9WK26</accession>
<evidence type="ECO:0000313" key="4">
    <source>
        <dbReference type="EMBL" id="GAA5519313.1"/>
    </source>
</evidence>
<dbReference type="RefSeq" id="WP_345379673.1">
    <property type="nucleotide sequence ID" value="NZ_BAABRR010000008.1"/>
</dbReference>
<reference evidence="4 5" key="1">
    <citation type="submission" date="2024-02" db="EMBL/GenBank/DDBJ databases">
        <title>Lysinimicrobium sediminis NBRC 112286.</title>
        <authorList>
            <person name="Ichikawa N."/>
            <person name="Katano-Makiyama Y."/>
            <person name="Hidaka K."/>
        </authorList>
    </citation>
    <scope>NUCLEOTIDE SEQUENCE [LARGE SCALE GENOMIC DNA]</scope>
    <source>
        <strain evidence="4 5">NBRC 112286</strain>
    </source>
</reference>
<dbReference type="Gene3D" id="3.20.20.80">
    <property type="entry name" value="Glycosidases"/>
    <property type="match status" value="1"/>
</dbReference>
<dbReference type="InterPro" id="IPR017853">
    <property type="entry name" value="GH"/>
</dbReference>
<sequence>MSTMQALARAHHDGSALYAPDGPVDLGDTVTLRMRADAKAGVDRVWIRTVRDGEPVYLEAQADGERDGERWFAADLELHNPLTSYRFLLEAGGEVAWLNGTGVSHRDVPDAHDFSIHTEDSAPAWLRDSVVYQVFPDRFARDPEGGPTTTLPDWAIPTAWDAEPAALPPRTGKEVFGGTLGGIESRLDHLLGLGVTTLYLTPFFPGRSNHRYDASTFDHVDPLLGGDAALASLTRAAHARGLRVMGDLTTNHTGAGHDWFAASADASAPEAAHYLWNESRDDWVGWLGHRSLPKLDWRDQALRERMIAGDTSAVRRWLAPPYGLDGWRIDVANMTGRHGAVDLNAEVAEHLRGTVAAMNPDAAVVAEHCHDATADLRRGAWDATMNYSGFMRPAWQWFAAPGTGARYFDAPVTIPSRTGGEVAATMRDFLAGVPWRVAARNWNLLSTHDTARIRTITGSPERQRAAAALLYTYPGVPFVFAGDEGGLAGVNGEHARVPMPWHDIDSGGPRWDGATHATYRELGRLRADSCALRHGGLRWVYAGDDALVFLRECPHERLAVLIARDACGPVTVGLGPGVRRLETLYGELDARHGVDNGLGRITLRTEGPAAQVWRLT</sequence>
<dbReference type="Proteomes" id="UP001426770">
    <property type="component" value="Unassembled WGS sequence"/>
</dbReference>
<dbReference type="PANTHER" id="PTHR10357:SF210">
    <property type="entry name" value="MALTODEXTRIN GLUCOSIDASE"/>
    <property type="match status" value="1"/>
</dbReference>
<keyword evidence="5" id="KW-1185">Reference proteome</keyword>
<dbReference type="InterPro" id="IPR004185">
    <property type="entry name" value="Glyco_hydro_13_lg-like_dom"/>
</dbReference>
<gene>
    <name evidence="4" type="primary">malZ</name>
    <name evidence="4" type="ORF">Lsed01_01754</name>
</gene>
<dbReference type="InterPro" id="IPR013783">
    <property type="entry name" value="Ig-like_fold"/>
</dbReference>
<dbReference type="SUPFAM" id="SSF51445">
    <property type="entry name" value="(Trans)glycosidases"/>
    <property type="match status" value="1"/>
</dbReference>